<organism evidence="1 2">
    <name type="scientific">Pseudomonas synxantha</name>
    <dbReference type="NCBI Taxonomy" id="47883"/>
    <lineage>
        <taxon>Bacteria</taxon>
        <taxon>Pseudomonadati</taxon>
        <taxon>Pseudomonadota</taxon>
        <taxon>Gammaproteobacteria</taxon>
        <taxon>Pseudomonadales</taxon>
        <taxon>Pseudomonadaceae</taxon>
        <taxon>Pseudomonas</taxon>
    </lineage>
</organism>
<accession>A0ACC6JW14</accession>
<name>A0ACC6JW14_9PSED</name>
<reference evidence="1" key="1">
    <citation type="submission" date="2023-07" db="EMBL/GenBank/DDBJ databases">
        <title>Sorghum-associated microbial communities from plants grown in Nebraska, USA.</title>
        <authorList>
            <person name="Schachtman D."/>
        </authorList>
    </citation>
    <scope>NUCLEOTIDE SEQUENCE</scope>
    <source>
        <strain evidence="1">BE46</strain>
    </source>
</reference>
<proteinExistence type="predicted"/>
<protein>
    <submittedName>
        <fullName evidence="1">Integrating conjugative element membrane protein (TIGR03747 family)</fullName>
    </submittedName>
</protein>
<dbReference type="EMBL" id="JAVDSD010000024">
    <property type="protein sequence ID" value="MDR6610554.1"/>
    <property type="molecule type" value="Genomic_DNA"/>
</dbReference>
<dbReference type="Proteomes" id="UP001259420">
    <property type="component" value="Unassembled WGS sequence"/>
</dbReference>
<gene>
    <name evidence="1" type="ORF">J2X87_005665</name>
</gene>
<evidence type="ECO:0000313" key="2">
    <source>
        <dbReference type="Proteomes" id="UP001259420"/>
    </source>
</evidence>
<comment type="caution">
    <text evidence="1">The sequence shown here is derived from an EMBL/GenBank/DDBJ whole genome shotgun (WGS) entry which is preliminary data.</text>
</comment>
<evidence type="ECO:0000313" key="1">
    <source>
        <dbReference type="EMBL" id="MDR6610554.1"/>
    </source>
</evidence>
<keyword evidence="2" id="KW-1185">Reference proteome</keyword>
<sequence>MSDPAATARRQQDRQQSLIMGVVTFPFRLVGVLLGSLMLSIFIECVGMYFFWPEEGLRHSQRMFEFELSQISKNFTRSVLMQEPGHTAQELVGTAYDFTLKKTGIAIWVQNTSQSARTAKSNNARDVRYYIGTLHTHLENGLVAAAYTGLVFLVRLLVLFLSLPLFIAAAFVGLIDGLVRRDIRRFGAGRESGYIYHRAKACLIPLVILPWVVYLSSPVSVHPFFILVPSSMLLAIAVNIMIGSFKKYF</sequence>